<keyword evidence="4" id="KW-1185">Reference proteome</keyword>
<sequence length="442" mass="48244">MSLAEARDALLMPPPKKPEATSSSACPYLPPSSVPGAPSTMAPGSRPMPAFLAKIMAANQNSICGAAMGTVSKLTVKSVLLSKLTIPLFQRRYCWGEPQWQTLLTDTAAVAAGRKMSHDLGRLTVCFDEASGRNLVIDGQQRNTTLALLLSAIRDEAYRRVEGEEEVDEDQAVRYRKMDRAITNILCPDKPGYEAWLSEQKADVFIGAGEVLPFVAILPTYCDRSSFFAAILHPSLRASCDPAEWSRTSDAKAFFSSYLRDKSHQHVTSLASAALGGLNWLFFPITARQKGDGTDNNTDDLQVIFERLALRDAMFCRPTRAGEFAGMGAADFVRNLFLGSFEEDRAVELYKELWLPMEAAAARQAGGAGGGMAEVLETMLDAYLKGKGRGGEGREGKDPHFSERFLGGPIYSRFKEHLAGAGEREDVVLRDLNAFALSHFGK</sequence>
<evidence type="ECO:0000313" key="4">
    <source>
        <dbReference type="Proteomes" id="UP001165060"/>
    </source>
</evidence>
<dbReference type="PANTHER" id="PTHR35149:SF1">
    <property type="entry name" value="DUF5655 DOMAIN-CONTAINING PROTEIN"/>
    <property type="match status" value="1"/>
</dbReference>
<evidence type="ECO:0000256" key="1">
    <source>
        <dbReference type="SAM" id="MobiDB-lite"/>
    </source>
</evidence>
<protein>
    <recommendedName>
        <fullName evidence="2">GmrSD restriction endonucleases N-terminal domain-containing protein</fullName>
    </recommendedName>
</protein>
<evidence type="ECO:0000259" key="2">
    <source>
        <dbReference type="Pfam" id="PF03235"/>
    </source>
</evidence>
<feature type="region of interest" description="Disordered" evidence="1">
    <location>
        <begin position="1"/>
        <end position="29"/>
    </location>
</feature>
<proteinExistence type="predicted"/>
<dbReference type="InterPro" id="IPR004919">
    <property type="entry name" value="GmrSD_N"/>
</dbReference>
<gene>
    <name evidence="3" type="ORF">TeGR_g11351</name>
</gene>
<dbReference type="Pfam" id="PF03235">
    <property type="entry name" value="GmrSD_N"/>
    <property type="match status" value="1"/>
</dbReference>
<accession>A0ABQ6MZ03</accession>
<evidence type="ECO:0000313" key="3">
    <source>
        <dbReference type="EMBL" id="GMI35606.1"/>
    </source>
</evidence>
<name>A0ABQ6MZ03_9STRA</name>
<comment type="caution">
    <text evidence="3">The sequence shown here is derived from an EMBL/GenBank/DDBJ whole genome shotgun (WGS) entry which is preliminary data.</text>
</comment>
<organism evidence="3 4">
    <name type="scientific">Tetraparma gracilis</name>
    <dbReference type="NCBI Taxonomy" id="2962635"/>
    <lineage>
        <taxon>Eukaryota</taxon>
        <taxon>Sar</taxon>
        <taxon>Stramenopiles</taxon>
        <taxon>Ochrophyta</taxon>
        <taxon>Bolidophyceae</taxon>
        <taxon>Parmales</taxon>
        <taxon>Triparmaceae</taxon>
        <taxon>Tetraparma</taxon>
    </lineage>
</organism>
<dbReference type="Proteomes" id="UP001165060">
    <property type="component" value="Unassembled WGS sequence"/>
</dbReference>
<dbReference type="PANTHER" id="PTHR35149">
    <property type="entry name" value="SLL5132 PROTEIN"/>
    <property type="match status" value="1"/>
</dbReference>
<reference evidence="3 4" key="1">
    <citation type="journal article" date="2023" name="Commun. Biol.">
        <title>Genome analysis of Parmales, the sister group of diatoms, reveals the evolutionary specialization of diatoms from phago-mixotrophs to photoautotrophs.</title>
        <authorList>
            <person name="Ban H."/>
            <person name="Sato S."/>
            <person name="Yoshikawa S."/>
            <person name="Yamada K."/>
            <person name="Nakamura Y."/>
            <person name="Ichinomiya M."/>
            <person name="Sato N."/>
            <person name="Blanc-Mathieu R."/>
            <person name="Endo H."/>
            <person name="Kuwata A."/>
            <person name="Ogata H."/>
        </authorList>
    </citation>
    <scope>NUCLEOTIDE SEQUENCE [LARGE SCALE GENOMIC DNA]</scope>
</reference>
<dbReference type="EMBL" id="BRYB01004716">
    <property type="protein sequence ID" value="GMI35606.1"/>
    <property type="molecule type" value="Genomic_DNA"/>
</dbReference>
<feature type="domain" description="GmrSD restriction endonucleases N-terminal" evidence="2">
    <location>
        <begin position="84"/>
        <end position="168"/>
    </location>
</feature>